<organism evidence="2 3">
    <name type="scientific">Sphagnum jensenii</name>
    <dbReference type="NCBI Taxonomy" id="128206"/>
    <lineage>
        <taxon>Eukaryota</taxon>
        <taxon>Viridiplantae</taxon>
        <taxon>Streptophyta</taxon>
        <taxon>Embryophyta</taxon>
        <taxon>Bryophyta</taxon>
        <taxon>Sphagnophytina</taxon>
        <taxon>Sphagnopsida</taxon>
        <taxon>Sphagnales</taxon>
        <taxon>Sphagnaceae</taxon>
        <taxon>Sphagnum</taxon>
    </lineage>
</organism>
<sequence length="539" mass="60847">MAGRQGWSFRSLQSFGVNGCLQESSEVLYAPIFKMEQVGRLADLLAVHFKATGALELNLRTLLTQLIFQAHRAESKQSKKVLFFSKKDSGILEHPIIFECGRDSDKIVLGVSFKLRTPIEFQMLGEIVSSRKPQSDFEKLLTSLDQNSDHLIIKYQSEMNRMEILSFLRIEPKKDELRMVENSLDSVKTSLECLSMSSDDLQPSPPVKAYVNVGDLDSERPMASISDQDAVDASPSGEFLKPITNFDEILTEVPLESQYVDTLMGEPSSESNDNITSDLNEDSYGLDNNQRESFVQMLFKKIKSWFQRKPKRRGFSGGVFEGSSIDVNSIGDASAKKIEPVLTADADAELDLKLYDHVDPTPQTAESLGLQTKELMTELRTGGLQRIISQAKVQLGEIHRSKKNAHLVKWFESLVTGCAHERQKLQILAKKIERGVAQGSRDSQGKQEALMNELRQKEVQVTAQSSALARARQQLAQLTDDMEKLKKAPPASFEVEELKQKYLVSQNRNQYLEEKNQQLDDQIRVLTLEATIIRWQTKR</sequence>
<accession>A0ABP0VDE4</accession>
<dbReference type="Proteomes" id="UP001497444">
    <property type="component" value="Unassembled WGS sequence"/>
</dbReference>
<name>A0ABP0VDE4_9BRYO</name>
<evidence type="ECO:0000313" key="3">
    <source>
        <dbReference type="Proteomes" id="UP001497444"/>
    </source>
</evidence>
<gene>
    <name evidence="2" type="ORF">CSSPJE1EN1_LOCUS27349</name>
</gene>
<keyword evidence="3" id="KW-1185">Reference proteome</keyword>
<dbReference type="EMBL" id="CAXAQS010000536">
    <property type="protein sequence ID" value="CAK9251971.1"/>
    <property type="molecule type" value="Genomic_DNA"/>
</dbReference>
<keyword evidence="1" id="KW-0175">Coiled coil</keyword>
<evidence type="ECO:0000313" key="2">
    <source>
        <dbReference type="EMBL" id="CAK9251971.1"/>
    </source>
</evidence>
<protein>
    <submittedName>
        <fullName evidence="2">Uncharacterized protein</fullName>
    </submittedName>
</protein>
<proteinExistence type="predicted"/>
<reference evidence="2" key="1">
    <citation type="submission" date="2024-02" db="EMBL/GenBank/DDBJ databases">
        <authorList>
            <consortium name="ELIXIR-Norway"/>
            <consortium name="Elixir Norway"/>
        </authorList>
    </citation>
    <scope>NUCLEOTIDE SEQUENCE</scope>
</reference>
<feature type="coiled-coil region" evidence="1">
    <location>
        <begin position="461"/>
        <end position="529"/>
    </location>
</feature>
<comment type="caution">
    <text evidence="2">The sequence shown here is derived from an EMBL/GenBank/DDBJ whole genome shotgun (WGS) entry which is preliminary data.</text>
</comment>
<evidence type="ECO:0000256" key="1">
    <source>
        <dbReference type="SAM" id="Coils"/>
    </source>
</evidence>